<evidence type="ECO:0000256" key="2">
    <source>
        <dbReference type="ARBA" id="ARBA00022552"/>
    </source>
</evidence>
<comment type="caution">
    <text evidence="11">Lacks conserved residue(s) required for the propagation of feature annotation.</text>
</comment>
<dbReference type="GO" id="GO:0005759">
    <property type="term" value="C:mitochondrial matrix"/>
    <property type="evidence" value="ECO:0007669"/>
    <property type="project" value="TreeGrafter"/>
</dbReference>
<protein>
    <recommendedName>
        <fullName evidence="12">rRNA adenine N(6)-methyltransferase</fullName>
        <ecNumber evidence="12">2.1.1.-</ecNumber>
    </recommendedName>
</protein>
<keyword evidence="14" id="KW-1185">Reference proteome</keyword>
<dbReference type="EC" id="2.1.1.-" evidence="12"/>
<accession>A0AAV2H0J0</accession>
<dbReference type="Pfam" id="PF00398">
    <property type="entry name" value="RrnaAD"/>
    <property type="match status" value="1"/>
</dbReference>
<dbReference type="PROSITE" id="PS51689">
    <property type="entry name" value="SAM_RNA_A_N6_MT"/>
    <property type="match status" value="1"/>
</dbReference>
<dbReference type="Proteomes" id="UP001497497">
    <property type="component" value="Unassembled WGS sequence"/>
</dbReference>
<evidence type="ECO:0000256" key="4">
    <source>
        <dbReference type="ARBA" id="ARBA00022679"/>
    </source>
</evidence>
<keyword evidence="3 11" id="KW-0489">Methyltransferase</keyword>
<dbReference type="GO" id="GO:0003723">
    <property type="term" value="F:RNA binding"/>
    <property type="evidence" value="ECO:0007669"/>
    <property type="project" value="UniProtKB-UniRule"/>
</dbReference>
<evidence type="ECO:0000313" key="13">
    <source>
        <dbReference type="EMBL" id="CAL1527123.1"/>
    </source>
</evidence>
<evidence type="ECO:0000256" key="10">
    <source>
        <dbReference type="ARBA" id="ARBA00023163"/>
    </source>
</evidence>
<evidence type="ECO:0000256" key="12">
    <source>
        <dbReference type="RuleBase" id="RU362106"/>
    </source>
</evidence>
<sequence>MRVLHATKIHSTHSVLLQQVLSSYKCSSVINLVLFTIVRNFWSHSLFKSINNYSVNADRKSNLLLTKPNQCCKNLSKNATWRSFSKRSAVPKDTSSDEKSTINDVKLQVKGSSQSYIFDETVAEKLVTTILKHRLHKHTPILEINPGPGLVSREFLKQGVSKVISLETKLYFSSLLKAVETEFGSERFYMFNWAMLNLYLKLHIERSVSVSNYNKKEALVAELLQASSTEEARDVPYSLFNIGGKDENNSFIFYIIRNLPNDDPILLQGRVEFFFMAHPKLRKKITSLKSMMDGKETNQAANAKERPEPFHYSYIHAFVYLLYDIEFIEEFDSNSFVPSFSALKSIQDKNLDTTKRVLTKMQLKKNINDILPIEHHVPFLSFLRQLYKKKLSRTIPTMEMLLPGCGLRMLSLGYTMMDFIITTRPEHFLNLYKLLIDWPEYKISPLRSHILLKTTGGPEHGELEEENDHNDTR</sequence>
<evidence type="ECO:0000256" key="8">
    <source>
        <dbReference type="ARBA" id="ARBA00023015"/>
    </source>
</evidence>
<evidence type="ECO:0000256" key="3">
    <source>
        <dbReference type="ARBA" id="ARBA00022603"/>
    </source>
</evidence>
<dbReference type="InterPro" id="IPR029063">
    <property type="entry name" value="SAM-dependent_MTases_sf"/>
</dbReference>
<dbReference type="PANTHER" id="PTHR11727:SF13">
    <property type="entry name" value="DIMETHYLADENOSINE TRANSFERASE 2, MITOCHONDRIAL"/>
    <property type="match status" value="1"/>
</dbReference>
<dbReference type="PIRSF" id="PIRSF027833">
    <property type="entry name" value="MtTFB2"/>
    <property type="match status" value="1"/>
</dbReference>
<dbReference type="AlphaFoldDB" id="A0AAV2H0J0"/>
<dbReference type="PANTHER" id="PTHR11727">
    <property type="entry name" value="DIMETHYLADENOSINE TRANSFERASE"/>
    <property type="match status" value="1"/>
</dbReference>
<dbReference type="Gene3D" id="3.40.50.150">
    <property type="entry name" value="Vaccinia Virus protein VP39"/>
    <property type="match status" value="1"/>
</dbReference>
<feature type="binding site" evidence="11">
    <location>
        <position position="167"/>
    </location>
    <ligand>
        <name>S-adenosyl-L-methionine</name>
        <dbReference type="ChEBI" id="CHEBI:59789"/>
    </ligand>
</feature>
<keyword evidence="9" id="KW-0496">Mitochondrion</keyword>
<keyword evidence="2 12" id="KW-0698">rRNA processing</keyword>
<dbReference type="GO" id="GO:0034246">
    <property type="term" value="F:mitochondrial transcription factor activity"/>
    <property type="evidence" value="ECO:0007669"/>
    <property type="project" value="TreeGrafter"/>
</dbReference>
<evidence type="ECO:0000256" key="9">
    <source>
        <dbReference type="ARBA" id="ARBA00023128"/>
    </source>
</evidence>
<keyword evidence="7" id="KW-0809">Transit peptide</keyword>
<comment type="similarity">
    <text evidence="11 12">Belongs to the class I-like SAM-binding methyltransferase superfamily. rRNA adenine N(6)-methyltransferase family.</text>
</comment>
<keyword evidence="5 11" id="KW-0949">S-adenosyl-L-methionine</keyword>
<comment type="subcellular location">
    <subcellularLocation>
        <location evidence="1">Mitochondrion</location>
    </subcellularLocation>
</comment>
<dbReference type="EMBL" id="CAXITT010000012">
    <property type="protein sequence ID" value="CAL1527123.1"/>
    <property type="molecule type" value="Genomic_DNA"/>
</dbReference>
<dbReference type="GO" id="GO:0006391">
    <property type="term" value="P:transcription initiation at mitochondrial promoter"/>
    <property type="evidence" value="ECO:0007669"/>
    <property type="project" value="TreeGrafter"/>
</dbReference>
<evidence type="ECO:0000256" key="6">
    <source>
        <dbReference type="ARBA" id="ARBA00022884"/>
    </source>
</evidence>
<dbReference type="InterPro" id="IPR001737">
    <property type="entry name" value="KsgA/Erm"/>
</dbReference>
<feature type="binding site" evidence="11">
    <location>
        <position position="117"/>
    </location>
    <ligand>
        <name>S-adenosyl-L-methionine</name>
        <dbReference type="ChEBI" id="CHEBI:59789"/>
    </ligand>
</feature>
<evidence type="ECO:0000256" key="5">
    <source>
        <dbReference type="ARBA" id="ARBA00022691"/>
    </source>
</evidence>
<evidence type="ECO:0000256" key="1">
    <source>
        <dbReference type="ARBA" id="ARBA00004173"/>
    </source>
</evidence>
<comment type="caution">
    <text evidence="13">The sequence shown here is derived from an EMBL/GenBank/DDBJ whole genome shotgun (WGS) entry which is preliminary data.</text>
</comment>
<organism evidence="13 14">
    <name type="scientific">Lymnaea stagnalis</name>
    <name type="common">Great pond snail</name>
    <name type="synonym">Helix stagnalis</name>
    <dbReference type="NCBI Taxonomy" id="6523"/>
    <lineage>
        <taxon>Eukaryota</taxon>
        <taxon>Metazoa</taxon>
        <taxon>Spiralia</taxon>
        <taxon>Lophotrochozoa</taxon>
        <taxon>Mollusca</taxon>
        <taxon>Gastropoda</taxon>
        <taxon>Heterobranchia</taxon>
        <taxon>Euthyneura</taxon>
        <taxon>Panpulmonata</taxon>
        <taxon>Hygrophila</taxon>
        <taxon>Lymnaeoidea</taxon>
        <taxon>Lymnaeidae</taxon>
        <taxon>Lymnaea</taxon>
    </lineage>
</organism>
<gene>
    <name evidence="13" type="ORF">GSLYS_00001300001</name>
</gene>
<keyword evidence="6 11" id="KW-0694">RNA-binding</keyword>
<dbReference type="GO" id="GO:0000179">
    <property type="term" value="F:rRNA (adenine-N6,N6-)-dimethyltransferase activity"/>
    <property type="evidence" value="ECO:0007669"/>
    <property type="project" value="UniProtKB-UniRule"/>
</dbReference>
<feature type="binding site" evidence="11">
    <location>
        <position position="258"/>
    </location>
    <ligand>
        <name>S-adenosyl-L-methionine</name>
        <dbReference type="ChEBI" id="CHEBI:59789"/>
    </ligand>
</feature>
<keyword evidence="8" id="KW-0805">Transcription regulation</keyword>
<keyword evidence="10" id="KW-0804">Transcription</keyword>
<evidence type="ECO:0000256" key="11">
    <source>
        <dbReference type="PROSITE-ProRule" id="PRU01026"/>
    </source>
</evidence>
<keyword evidence="4 11" id="KW-0808">Transferase</keyword>
<evidence type="ECO:0000256" key="7">
    <source>
        <dbReference type="ARBA" id="ARBA00022946"/>
    </source>
</evidence>
<dbReference type="SUPFAM" id="SSF53335">
    <property type="entry name" value="S-adenosyl-L-methionine-dependent methyltransferases"/>
    <property type="match status" value="1"/>
</dbReference>
<reference evidence="13 14" key="1">
    <citation type="submission" date="2024-04" db="EMBL/GenBank/DDBJ databases">
        <authorList>
            <consortium name="Genoscope - CEA"/>
            <person name="William W."/>
        </authorList>
    </citation>
    <scope>NUCLEOTIDE SEQUENCE [LARGE SCALE GENOMIC DNA]</scope>
</reference>
<evidence type="ECO:0000313" key="14">
    <source>
        <dbReference type="Proteomes" id="UP001497497"/>
    </source>
</evidence>
<name>A0AAV2H0J0_LYMST</name>
<proteinExistence type="inferred from homology"/>